<dbReference type="KEGG" id="lamb:KBB96_13765"/>
<dbReference type="EMBL" id="CP073100">
    <property type="protein sequence ID" value="QUE49932.1"/>
    <property type="molecule type" value="Genomic_DNA"/>
</dbReference>
<proteinExistence type="predicted"/>
<dbReference type="SMART" id="SM00360">
    <property type="entry name" value="RRM"/>
    <property type="match status" value="1"/>
</dbReference>
<evidence type="ECO:0000256" key="1">
    <source>
        <dbReference type="SAM" id="MobiDB-lite"/>
    </source>
</evidence>
<dbReference type="InterPro" id="IPR012677">
    <property type="entry name" value="Nucleotide-bd_a/b_plait_sf"/>
</dbReference>
<dbReference type="GO" id="GO:0003723">
    <property type="term" value="F:RNA binding"/>
    <property type="evidence" value="ECO:0007669"/>
    <property type="project" value="InterPro"/>
</dbReference>
<dbReference type="RefSeq" id="WP_211630021.1">
    <property type="nucleotide sequence ID" value="NZ_CP073100.1"/>
</dbReference>
<dbReference type="InterPro" id="IPR000504">
    <property type="entry name" value="RRM_dom"/>
</dbReference>
<dbReference type="PANTHER" id="PTHR48034">
    <property type="entry name" value="TRANSFORMER-2 SEX-DETERMINING PROTEIN-RELATED"/>
    <property type="match status" value="1"/>
</dbReference>
<dbReference type="InterPro" id="IPR035979">
    <property type="entry name" value="RBD_domain_sf"/>
</dbReference>
<sequence>MIILIRNLDRATDRIQLHAVLRKFGKVTSLDLVMDEETGRSKGFAFANMATAKDAVNAIREMDGMQLGANILRVKKAAASSVKKGKANQPEEEEAPQRPSFRPRGGSRSGPRSSPPRKRR</sequence>
<accession>A0A975G5Y2</accession>
<organism evidence="3 4">
    <name type="scientific">Luteolibacter ambystomatis</name>
    <dbReference type="NCBI Taxonomy" id="2824561"/>
    <lineage>
        <taxon>Bacteria</taxon>
        <taxon>Pseudomonadati</taxon>
        <taxon>Verrucomicrobiota</taxon>
        <taxon>Verrucomicrobiia</taxon>
        <taxon>Verrucomicrobiales</taxon>
        <taxon>Verrucomicrobiaceae</taxon>
        <taxon>Luteolibacter</taxon>
    </lineage>
</organism>
<dbReference type="PROSITE" id="PS50102">
    <property type="entry name" value="RRM"/>
    <property type="match status" value="1"/>
</dbReference>
<dbReference type="Pfam" id="PF00076">
    <property type="entry name" value="RRM_1"/>
    <property type="match status" value="1"/>
</dbReference>
<gene>
    <name evidence="3" type="ORF">KBB96_13765</name>
</gene>
<dbReference type="CDD" id="cd00590">
    <property type="entry name" value="RRM_SF"/>
    <property type="match status" value="1"/>
</dbReference>
<feature type="region of interest" description="Disordered" evidence="1">
    <location>
        <begin position="78"/>
        <end position="120"/>
    </location>
</feature>
<dbReference type="Gene3D" id="3.30.70.330">
    <property type="match status" value="1"/>
</dbReference>
<evidence type="ECO:0000313" key="4">
    <source>
        <dbReference type="Proteomes" id="UP000676169"/>
    </source>
</evidence>
<dbReference type="AlphaFoldDB" id="A0A975G5Y2"/>
<reference evidence="3" key="1">
    <citation type="submission" date="2021-04" db="EMBL/GenBank/DDBJ databases">
        <title>Luteolibacter sp. 32A isolated from the skin of an Anderson's salamander (Ambystoma andersonii).</title>
        <authorList>
            <person name="Spergser J."/>
            <person name="Busse H.-J."/>
        </authorList>
    </citation>
    <scope>NUCLEOTIDE SEQUENCE</scope>
    <source>
        <strain evidence="3">32A</strain>
    </source>
</reference>
<evidence type="ECO:0000259" key="2">
    <source>
        <dbReference type="PROSITE" id="PS50102"/>
    </source>
</evidence>
<dbReference type="Proteomes" id="UP000676169">
    <property type="component" value="Chromosome"/>
</dbReference>
<feature type="domain" description="RRM" evidence="2">
    <location>
        <begin position="1"/>
        <end position="79"/>
    </location>
</feature>
<protein>
    <submittedName>
        <fullName evidence="3">RNA-binding protein</fullName>
    </submittedName>
</protein>
<dbReference type="SUPFAM" id="SSF54928">
    <property type="entry name" value="RNA-binding domain, RBD"/>
    <property type="match status" value="1"/>
</dbReference>
<feature type="compositionally biased region" description="Low complexity" evidence="1">
    <location>
        <begin position="98"/>
        <end position="112"/>
    </location>
</feature>
<dbReference type="InterPro" id="IPR050441">
    <property type="entry name" value="RBM"/>
</dbReference>
<name>A0A975G5Y2_9BACT</name>
<evidence type="ECO:0000313" key="3">
    <source>
        <dbReference type="EMBL" id="QUE49932.1"/>
    </source>
</evidence>
<keyword evidence="4" id="KW-1185">Reference proteome</keyword>